<comment type="similarity">
    <text evidence="2">Belongs to the eukaryotic ribosomal protein P1/P2 family.</text>
</comment>
<keyword evidence="4" id="KW-0687">Ribonucleoprotein</keyword>
<dbReference type="Gene3D" id="1.10.10.1410">
    <property type="match status" value="1"/>
</dbReference>
<evidence type="ECO:0000256" key="3">
    <source>
        <dbReference type="ARBA" id="ARBA00022980"/>
    </source>
</evidence>
<dbReference type="Proteomes" id="UP001177744">
    <property type="component" value="Unassembled WGS sequence"/>
</dbReference>
<keyword evidence="10" id="KW-1185">Reference proteome</keyword>
<dbReference type="GO" id="GO:0003735">
    <property type="term" value="F:structural constituent of ribosome"/>
    <property type="evidence" value="ECO:0007669"/>
    <property type="project" value="InterPro"/>
</dbReference>
<sequence length="145" mass="15022">MAQCHAASAAGSCQALHTWSPRRSKAGVFPMVAAAIGKTLGLPHGASRGAGMASPDGRLEDEVKVTEDKINALIKAAGVNAEPFWPGLFAKALANINIWSLICNVGAVGGTDPSTAAAPAEEKKVKTKKEESEKSDDDMAFGLFD</sequence>
<accession>A0AA40IBL9</accession>
<keyword evidence="3" id="KW-0689">Ribosomal protein</keyword>
<proteinExistence type="inferred from homology"/>
<dbReference type="FunFam" id="1.10.10.1410:FF:000001">
    <property type="entry name" value="60S acidic ribosomal protein P1"/>
    <property type="match status" value="1"/>
</dbReference>
<comment type="function">
    <text evidence="1">Plays an important role in the elongation step of protein synthesis.</text>
</comment>
<evidence type="ECO:0000313" key="9">
    <source>
        <dbReference type="EMBL" id="KAK1346687.1"/>
    </source>
</evidence>
<dbReference type="PANTHER" id="PTHR45696">
    <property type="entry name" value="60S ACIDIC RIBOSOMAL PROTEIN P1"/>
    <property type="match status" value="1"/>
</dbReference>
<dbReference type="GO" id="GO:0030295">
    <property type="term" value="F:protein kinase activator activity"/>
    <property type="evidence" value="ECO:0007669"/>
    <property type="project" value="TreeGrafter"/>
</dbReference>
<protein>
    <recommendedName>
        <fullName evidence="6">Large ribosomal subunit protein P1</fullName>
    </recommendedName>
    <alternativeName>
        <fullName evidence="7">60S acidic ribosomal protein P1</fullName>
    </alternativeName>
</protein>
<evidence type="ECO:0000256" key="4">
    <source>
        <dbReference type="ARBA" id="ARBA00023274"/>
    </source>
</evidence>
<dbReference type="InterPro" id="IPR027534">
    <property type="entry name" value="Ribosomal_P1/P2"/>
</dbReference>
<dbReference type="EMBL" id="JAULJE010000001">
    <property type="protein sequence ID" value="KAK1346687.1"/>
    <property type="molecule type" value="Genomic_DNA"/>
</dbReference>
<evidence type="ECO:0000256" key="2">
    <source>
        <dbReference type="ARBA" id="ARBA00005436"/>
    </source>
</evidence>
<dbReference type="GO" id="GO:0022625">
    <property type="term" value="C:cytosolic large ribosomal subunit"/>
    <property type="evidence" value="ECO:0007669"/>
    <property type="project" value="TreeGrafter"/>
</dbReference>
<dbReference type="InterPro" id="IPR038716">
    <property type="entry name" value="P1/P2_N_sf"/>
</dbReference>
<name>A0AA40IBL9_CNENI</name>
<feature type="compositionally biased region" description="Basic and acidic residues" evidence="8">
    <location>
        <begin position="120"/>
        <end position="132"/>
    </location>
</feature>
<evidence type="ECO:0000256" key="8">
    <source>
        <dbReference type="SAM" id="MobiDB-lite"/>
    </source>
</evidence>
<dbReference type="PANTHER" id="PTHR45696:SF10">
    <property type="entry name" value="LARGE RIBOSOMAL SUBUNIT PROTEIN P1"/>
    <property type="match status" value="1"/>
</dbReference>
<dbReference type="GO" id="GO:0043021">
    <property type="term" value="F:ribonucleoprotein complex binding"/>
    <property type="evidence" value="ECO:0007669"/>
    <property type="project" value="TreeGrafter"/>
</dbReference>
<dbReference type="GO" id="GO:0006414">
    <property type="term" value="P:translational elongation"/>
    <property type="evidence" value="ECO:0007669"/>
    <property type="project" value="InterPro"/>
</dbReference>
<evidence type="ECO:0000256" key="6">
    <source>
        <dbReference type="ARBA" id="ARBA00041116"/>
    </source>
</evidence>
<dbReference type="CDD" id="cd05831">
    <property type="entry name" value="Ribosomal_P1"/>
    <property type="match status" value="1"/>
</dbReference>
<evidence type="ECO:0000256" key="5">
    <source>
        <dbReference type="ARBA" id="ARBA00038554"/>
    </source>
</evidence>
<feature type="region of interest" description="Disordered" evidence="8">
    <location>
        <begin position="112"/>
        <end position="145"/>
    </location>
</feature>
<comment type="subunit">
    <text evidence="5">Heterodimer with RPLP2 at the lateral ribosomal stalk of the large ribosomal subunit.</text>
</comment>
<evidence type="ECO:0000313" key="10">
    <source>
        <dbReference type="Proteomes" id="UP001177744"/>
    </source>
</evidence>
<evidence type="ECO:0000256" key="1">
    <source>
        <dbReference type="ARBA" id="ARBA00003362"/>
    </source>
</evidence>
<dbReference type="HAMAP" id="MF_01478">
    <property type="entry name" value="Ribosomal_L12_arch"/>
    <property type="match status" value="1"/>
</dbReference>
<dbReference type="GO" id="GO:0002181">
    <property type="term" value="P:cytoplasmic translation"/>
    <property type="evidence" value="ECO:0007669"/>
    <property type="project" value="TreeGrafter"/>
</dbReference>
<organism evidence="9 10">
    <name type="scientific">Cnephaeus nilssonii</name>
    <name type="common">Northern bat</name>
    <name type="synonym">Eptesicus nilssonii</name>
    <dbReference type="NCBI Taxonomy" id="3371016"/>
    <lineage>
        <taxon>Eukaryota</taxon>
        <taxon>Metazoa</taxon>
        <taxon>Chordata</taxon>
        <taxon>Craniata</taxon>
        <taxon>Vertebrata</taxon>
        <taxon>Euteleostomi</taxon>
        <taxon>Mammalia</taxon>
        <taxon>Eutheria</taxon>
        <taxon>Laurasiatheria</taxon>
        <taxon>Chiroptera</taxon>
        <taxon>Yangochiroptera</taxon>
        <taxon>Vespertilionidae</taxon>
        <taxon>Cnephaeus</taxon>
    </lineage>
</organism>
<dbReference type="AlphaFoldDB" id="A0AA40IBL9"/>
<comment type="caution">
    <text evidence="9">The sequence shown here is derived from an EMBL/GenBank/DDBJ whole genome shotgun (WGS) entry which is preliminary data.</text>
</comment>
<reference evidence="9" key="1">
    <citation type="submission" date="2023-06" db="EMBL/GenBank/DDBJ databases">
        <title>Reference genome for the Northern bat (Eptesicus nilssonii), a most northern bat species.</title>
        <authorList>
            <person name="Laine V.N."/>
            <person name="Pulliainen A.T."/>
            <person name="Lilley T.M."/>
        </authorList>
    </citation>
    <scope>NUCLEOTIDE SEQUENCE</scope>
    <source>
        <strain evidence="9">BLF_Eptnil</strain>
        <tissue evidence="9">Kidney</tissue>
    </source>
</reference>
<dbReference type="Pfam" id="PF00428">
    <property type="entry name" value="Ribosomal_60s"/>
    <property type="match status" value="1"/>
</dbReference>
<gene>
    <name evidence="9" type="ORF">QTO34_000547</name>
</gene>
<evidence type="ECO:0000256" key="7">
    <source>
        <dbReference type="ARBA" id="ARBA00042918"/>
    </source>
</evidence>